<dbReference type="GO" id="GO:0006879">
    <property type="term" value="P:intracellular iron ion homeostasis"/>
    <property type="evidence" value="ECO:0007669"/>
    <property type="project" value="InterPro"/>
</dbReference>
<feature type="transmembrane region" description="Helical" evidence="3">
    <location>
        <begin position="25"/>
        <end position="43"/>
    </location>
</feature>
<feature type="coiled-coil region" evidence="1">
    <location>
        <begin position="1074"/>
        <end position="1101"/>
    </location>
</feature>
<dbReference type="Pfam" id="PF00010">
    <property type="entry name" value="HLH"/>
    <property type="match status" value="1"/>
</dbReference>
<feature type="domain" description="BHLH" evidence="4">
    <location>
        <begin position="1025"/>
        <end position="1077"/>
    </location>
</feature>
<keyword evidence="1" id="KW-0175">Coiled coil</keyword>
<feature type="transmembrane region" description="Helical" evidence="3">
    <location>
        <begin position="55"/>
        <end position="74"/>
    </location>
</feature>
<evidence type="ECO:0000313" key="5">
    <source>
        <dbReference type="EMBL" id="PSC71812.1"/>
    </source>
</evidence>
<feature type="compositionally biased region" description="Low complexity" evidence="2">
    <location>
        <begin position="716"/>
        <end position="759"/>
    </location>
</feature>
<feature type="region of interest" description="Disordered" evidence="2">
    <location>
        <begin position="1142"/>
        <end position="1173"/>
    </location>
</feature>
<feature type="transmembrane region" description="Helical" evidence="3">
    <location>
        <begin position="86"/>
        <end position="106"/>
    </location>
</feature>
<dbReference type="CDD" id="cd11446">
    <property type="entry name" value="bHLH_AtILR3_like"/>
    <property type="match status" value="1"/>
</dbReference>
<dbReference type="EMBL" id="LHPF02000013">
    <property type="protein sequence ID" value="PSC71812.1"/>
    <property type="molecule type" value="Genomic_DNA"/>
</dbReference>
<reference evidence="5 6" key="1">
    <citation type="journal article" date="2018" name="Plant J.">
        <title>Genome sequences of Chlorella sorokiniana UTEX 1602 and Micractinium conductrix SAG 241.80: implications to maltose excretion by a green alga.</title>
        <authorList>
            <person name="Arriola M.B."/>
            <person name="Velmurugan N."/>
            <person name="Zhang Y."/>
            <person name="Plunkett M.H."/>
            <person name="Hondzo H."/>
            <person name="Barney B.M."/>
        </authorList>
    </citation>
    <scope>NUCLEOTIDE SEQUENCE [LARGE SCALE GENOMIC DNA]</scope>
    <source>
        <strain evidence="5 6">SAG 241.80</strain>
    </source>
</reference>
<evidence type="ECO:0000313" key="6">
    <source>
        <dbReference type="Proteomes" id="UP000239649"/>
    </source>
</evidence>
<dbReference type="InterPro" id="IPR044818">
    <property type="entry name" value="ILR3-like"/>
</dbReference>
<keyword evidence="3" id="KW-0472">Membrane</keyword>
<evidence type="ECO:0000256" key="3">
    <source>
        <dbReference type="SAM" id="Phobius"/>
    </source>
</evidence>
<dbReference type="GO" id="GO:0003700">
    <property type="term" value="F:DNA-binding transcription factor activity"/>
    <property type="evidence" value="ECO:0007669"/>
    <property type="project" value="InterPro"/>
</dbReference>
<evidence type="ECO:0000256" key="1">
    <source>
        <dbReference type="SAM" id="Coils"/>
    </source>
</evidence>
<gene>
    <name evidence="5" type="ORF">C2E20_4833</name>
</gene>
<keyword evidence="6" id="KW-1185">Reference proteome</keyword>
<comment type="caution">
    <text evidence="5">The sequence shown here is derived from an EMBL/GenBank/DDBJ whole genome shotgun (WGS) entry which is preliminary data.</text>
</comment>
<keyword evidence="3" id="KW-0812">Transmembrane</keyword>
<keyword evidence="3" id="KW-1133">Transmembrane helix</keyword>
<dbReference type="PANTHER" id="PTHR46133:SF15">
    <property type="entry name" value="BHLH TRANSCRIPTION FACTOR"/>
    <property type="match status" value="1"/>
</dbReference>
<sequence length="1527" mass="156321">MGLVLRFRDEQLEAQYVQHLDSLQCRLDVVVAVLGVFCMTVVARHARQDDSEHLVQQALMCLLCLALPMVVMLGSRRQYAARRQMWLLLWLPASWHFGCRAGGLYLRAAGDAPTLALRLAAAAQALQPQQRDTARGGEPPSLLLPHWWHTLQPGAGGGGWHLLSLPSRLFVRTELVPLLMINVGVRQVFPRHCLLHAVCLAIVAQHNCRRCASLAAELPWLLGAAARAAGAARRLSRWVFLLPLRGRLALVLHQLVDPRRGLAAWPEGRAAPGGGAAAASQAGCDHELLAACHAVLLFCQLLLSFCTPCYLLWRTEHASRRRFLAHVQRRDEQLPPQASSLHLLWLTPLAAATCWLVAEACAGLPAQLLALRLVVPSDTTPAAAAAARERVLMFSAYLVSLLAGKTAAIDFQLLDLRFLPALAEAVRSAGVGAAGVRRAALRAIAKLLESQPSGACAAAQLVACGGVHAVAALLPHDGVDHGAAAAAPAISSAIVSDARAVVDLVVASAASTVGLTQAICANPNTAGEAIAIAVAAGNTAVATATAKAVVAAWPDCCDAAARATVAASSSASAGGNFASAFATALASASAPPAPQCYVTVLRTQVAPLVGLPRPYALPKAAQALLGTMARTHLLLALALVAVTAASARKLKQGDEYGGFFTPMNETTPMNATAPANATTTQAPTAGNATTAAAPNATTAAAAPSPPAKAPAPKPPAKAATAAAPNATTTAAPTTGNATTTAAPTTGNATTAAPTTTTAPPAGGGIQAAITSGAAAAASAISSAIVSGARAVVDLVVASASSTVVLDAWTQGLTQAICANPDTAGEAIAIAIAAGNTAVATATAKAVVAAWPKCCDAAARATVAASSSASAGGNFSSAFATALASASAPPAPQCYVTVLRTQVAPLVDAFTAADIQPAAMDFWPSAGGPLSPNGAGSDLNLLNDSLLIDLDDKTLQCLMGGPTAGFGTCFSGGGSGECADGEAVASGSNKREAEAAADEGDDDESDGGGRGGRGGGRSKKTKVAADAASVKACREKARREKLNECFDELARLCDPTGKMSRTDRISVVQDAIRAMGALRVEVNQLRQLNKFLEERVRHHESARAQNMYQHAMLAQQQQLALAQQQAAAHAAAVQQQAAQGGAAPCPAQQQQQQQQQQDPAAGPSGQSEIEPASGAGMLPVGAALLSSMPSSSALTPAPGMMLVQVPIPAVGAAPGGQPAYSAPQPFYTVKAEGLVPALGSGGVALAAGAGSDGLPQVMPANAPPLSWLPPPDSRRSSTLADRACKPLAMGLRAAATLLVVLVTGAAAAAQAFTAPAASAVCVNEGASRLRVSTCTTNYKRAADKFRVEISRLLGQLNTVRADLATTRGDLATARSDLTTARSDLTSTKAALRSANAAKATCQADFKAERNARYASSECELDKAAAERERDEIQALQLSCVVDLSDCYSKQLGGCRELLAVVQGERDDCLAGRGTCLEKDLPAAQQQDQALLGVCDNDSVVTPGFKQQWEAATQRVGELDKQLDECCAR</sequence>
<feature type="compositionally biased region" description="Low complexity" evidence="2">
    <location>
        <begin position="666"/>
        <end position="702"/>
    </location>
</feature>
<feature type="region of interest" description="Disordered" evidence="2">
    <location>
        <begin position="979"/>
        <end position="1022"/>
    </location>
</feature>
<dbReference type="Proteomes" id="UP000239649">
    <property type="component" value="Unassembled WGS sequence"/>
</dbReference>
<protein>
    <submittedName>
        <fullName evidence="5">Transcription factor</fullName>
    </submittedName>
</protein>
<feature type="compositionally biased region" description="Low complexity" evidence="2">
    <location>
        <begin position="1142"/>
        <end position="1165"/>
    </location>
</feature>
<feature type="region of interest" description="Disordered" evidence="2">
    <location>
        <begin position="661"/>
        <end position="759"/>
    </location>
</feature>
<feature type="compositionally biased region" description="Acidic residues" evidence="2">
    <location>
        <begin position="994"/>
        <end position="1005"/>
    </location>
</feature>
<dbReference type="SMART" id="SM00353">
    <property type="entry name" value="HLH"/>
    <property type="match status" value="1"/>
</dbReference>
<dbReference type="InterPro" id="IPR011598">
    <property type="entry name" value="bHLH_dom"/>
</dbReference>
<dbReference type="Gene3D" id="4.10.280.10">
    <property type="entry name" value="Helix-loop-helix DNA-binding domain"/>
    <property type="match status" value="1"/>
</dbReference>
<dbReference type="InterPro" id="IPR036638">
    <property type="entry name" value="HLH_DNA-bd_sf"/>
</dbReference>
<name>A0A2P6VCK4_9CHLO</name>
<dbReference type="OrthoDB" id="515493at2759"/>
<evidence type="ECO:0000256" key="2">
    <source>
        <dbReference type="SAM" id="MobiDB-lite"/>
    </source>
</evidence>
<organism evidence="5 6">
    <name type="scientific">Micractinium conductrix</name>
    <dbReference type="NCBI Taxonomy" id="554055"/>
    <lineage>
        <taxon>Eukaryota</taxon>
        <taxon>Viridiplantae</taxon>
        <taxon>Chlorophyta</taxon>
        <taxon>core chlorophytes</taxon>
        <taxon>Trebouxiophyceae</taxon>
        <taxon>Chlorellales</taxon>
        <taxon>Chlorellaceae</taxon>
        <taxon>Chlorella clade</taxon>
        <taxon>Micractinium</taxon>
    </lineage>
</organism>
<dbReference type="GO" id="GO:0046983">
    <property type="term" value="F:protein dimerization activity"/>
    <property type="evidence" value="ECO:0007669"/>
    <property type="project" value="InterPro"/>
</dbReference>
<accession>A0A2P6VCK4</accession>
<feature type="compositionally biased region" description="Pro residues" evidence="2">
    <location>
        <begin position="703"/>
        <end position="715"/>
    </location>
</feature>
<dbReference type="PANTHER" id="PTHR46133">
    <property type="entry name" value="BHLH TRANSCRIPTION FACTOR"/>
    <property type="match status" value="1"/>
</dbReference>
<evidence type="ECO:0000259" key="4">
    <source>
        <dbReference type="PROSITE" id="PS50888"/>
    </source>
</evidence>
<proteinExistence type="predicted"/>
<dbReference type="SUPFAM" id="SSF47459">
    <property type="entry name" value="HLH, helix-loop-helix DNA-binding domain"/>
    <property type="match status" value="1"/>
</dbReference>
<dbReference type="PROSITE" id="PS50888">
    <property type="entry name" value="BHLH"/>
    <property type="match status" value="1"/>
</dbReference>